<organism evidence="9">
    <name type="scientific">marine metagenome</name>
    <dbReference type="NCBI Taxonomy" id="408172"/>
    <lineage>
        <taxon>unclassified sequences</taxon>
        <taxon>metagenomes</taxon>
        <taxon>ecological metagenomes</taxon>
    </lineage>
</organism>
<dbReference type="PROSITE" id="PS50928">
    <property type="entry name" value="ABC_TM1"/>
    <property type="match status" value="1"/>
</dbReference>
<dbReference type="InterPro" id="IPR050366">
    <property type="entry name" value="BP-dependent_transpt_permease"/>
</dbReference>
<sequence length="173" mass="19036">WADAIIMRLVDISLSIPIVLFALVLASVLGPSQITVVTVVVVLLWSRYARLIRGETLTVVIQDYILRARVSGSSDMRIIFKHVLPNVANSLLVLATLQVGFVIILEATLSFLGAGIPRPTPAWGLMVADGRDLVISAWWVSLFPGIAIMIVVLGMNLLGDWLRDRLDPKQRQI</sequence>
<dbReference type="InterPro" id="IPR035906">
    <property type="entry name" value="MetI-like_sf"/>
</dbReference>
<keyword evidence="6 7" id="KW-0472">Membrane</keyword>
<accession>A0A381ZHG2</accession>
<gene>
    <name evidence="9" type="ORF">METZ01_LOCUS141041</name>
</gene>
<keyword evidence="2" id="KW-0813">Transport</keyword>
<dbReference type="Pfam" id="PF00528">
    <property type="entry name" value="BPD_transp_1"/>
    <property type="match status" value="1"/>
</dbReference>
<evidence type="ECO:0000256" key="4">
    <source>
        <dbReference type="ARBA" id="ARBA00022692"/>
    </source>
</evidence>
<reference evidence="9" key="1">
    <citation type="submission" date="2018-05" db="EMBL/GenBank/DDBJ databases">
        <authorList>
            <person name="Lanie J.A."/>
            <person name="Ng W.-L."/>
            <person name="Kazmierczak K.M."/>
            <person name="Andrzejewski T.M."/>
            <person name="Davidsen T.M."/>
            <person name="Wayne K.J."/>
            <person name="Tettelin H."/>
            <person name="Glass J.I."/>
            <person name="Rusch D."/>
            <person name="Podicherti R."/>
            <person name="Tsui H.-C.T."/>
            <person name="Winkler M.E."/>
        </authorList>
    </citation>
    <scope>NUCLEOTIDE SEQUENCE</scope>
</reference>
<dbReference type="AlphaFoldDB" id="A0A381ZHG2"/>
<feature type="transmembrane region" description="Helical" evidence="7">
    <location>
        <begin position="136"/>
        <end position="159"/>
    </location>
</feature>
<comment type="subcellular location">
    <subcellularLocation>
        <location evidence="1">Cell membrane</location>
        <topology evidence="1">Multi-pass membrane protein</topology>
    </subcellularLocation>
</comment>
<feature type="domain" description="ABC transmembrane type-1" evidence="8">
    <location>
        <begin position="1"/>
        <end position="159"/>
    </location>
</feature>
<dbReference type="SUPFAM" id="SSF161098">
    <property type="entry name" value="MetI-like"/>
    <property type="match status" value="1"/>
</dbReference>
<proteinExistence type="predicted"/>
<feature type="transmembrane region" description="Helical" evidence="7">
    <location>
        <begin position="91"/>
        <end position="116"/>
    </location>
</feature>
<dbReference type="InterPro" id="IPR000515">
    <property type="entry name" value="MetI-like"/>
</dbReference>
<dbReference type="EMBL" id="UINC01021179">
    <property type="protein sequence ID" value="SVA88187.1"/>
    <property type="molecule type" value="Genomic_DNA"/>
</dbReference>
<feature type="transmembrane region" description="Helical" evidence="7">
    <location>
        <begin position="12"/>
        <end position="45"/>
    </location>
</feature>
<protein>
    <recommendedName>
        <fullName evidence="8">ABC transmembrane type-1 domain-containing protein</fullName>
    </recommendedName>
</protein>
<feature type="non-terminal residue" evidence="9">
    <location>
        <position position="1"/>
    </location>
</feature>
<dbReference type="PANTHER" id="PTHR43386:SF1">
    <property type="entry name" value="D,D-DIPEPTIDE TRANSPORT SYSTEM PERMEASE PROTEIN DDPC-RELATED"/>
    <property type="match status" value="1"/>
</dbReference>
<dbReference type="GO" id="GO:0005886">
    <property type="term" value="C:plasma membrane"/>
    <property type="evidence" value="ECO:0007669"/>
    <property type="project" value="UniProtKB-SubCell"/>
</dbReference>
<evidence type="ECO:0000256" key="1">
    <source>
        <dbReference type="ARBA" id="ARBA00004651"/>
    </source>
</evidence>
<evidence type="ECO:0000256" key="3">
    <source>
        <dbReference type="ARBA" id="ARBA00022475"/>
    </source>
</evidence>
<evidence type="ECO:0000259" key="8">
    <source>
        <dbReference type="PROSITE" id="PS50928"/>
    </source>
</evidence>
<evidence type="ECO:0000256" key="2">
    <source>
        <dbReference type="ARBA" id="ARBA00022448"/>
    </source>
</evidence>
<keyword evidence="4 7" id="KW-0812">Transmembrane</keyword>
<dbReference type="PANTHER" id="PTHR43386">
    <property type="entry name" value="OLIGOPEPTIDE TRANSPORT SYSTEM PERMEASE PROTEIN APPC"/>
    <property type="match status" value="1"/>
</dbReference>
<keyword evidence="5 7" id="KW-1133">Transmembrane helix</keyword>
<evidence type="ECO:0000256" key="7">
    <source>
        <dbReference type="SAM" id="Phobius"/>
    </source>
</evidence>
<dbReference type="Gene3D" id="1.10.3720.10">
    <property type="entry name" value="MetI-like"/>
    <property type="match status" value="1"/>
</dbReference>
<evidence type="ECO:0000256" key="6">
    <source>
        <dbReference type="ARBA" id="ARBA00023136"/>
    </source>
</evidence>
<keyword evidence="3" id="KW-1003">Cell membrane</keyword>
<name>A0A381ZHG2_9ZZZZ</name>
<dbReference type="GO" id="GO:0055085">
    <property type="term" value="P:transmembrane transport"/>
    <property type="evidence" value="ECO:0007669"/>
    <property type="project" value="InterPro"/>
</dbReference>
<evidence type="ECO:0000256" key="5">
    <source>
        <dbReference type="ARBA" id="ARBA00022989"/>
    </source>
</evidence>
<evidence type="ECO:0000313" key="9">
    <source>
        <dbReference type="EMBL" id="SVA88187.1"/>
    </source>
</evidence>
<dbReference type="CDD" id="cd06261">
    <property type="entry name" value="TM_PBP2"/>
    <property type="match status" value="1"/>
</dbReference>